<dbReference type="GO" id="GO:0005524">
    <property type="term" value="F:ATP binding"/>
    <property type="evidence" value="ECO:0007669"/>
    <property type="project" value="UniProtKB-UniRule"/>
</dbReference>
<evidence type="ECO:0000256" key="9">
    <source>
        <dbReference type="ARBA" id="ARBA00023211"/>
    </source>
</evidence>
<dbReference type="Gene3D" id="3.40.50.20">
    <property type="match status" value="1"/>
</dbReference>
<evidence type="ECO:0000256" key="4">
    <source>
        <dbReference type="ARBA" id="ARBA00022723"/>
    </source>
</evidence>
<comment type="cofactor">
    <cofactor evidence="2">
        <name>Mg(2+)</name>
        <dbReference type="ChEBI" id="CHEBI:18420"/>
    </cofactor>
</comment>
<dbReference type="UniPathway" id="UPA00074">
    <property type="reaction ID" value="UER00134"/>
</dbReference>
<dbReference type="EMBL" id="CP002529">
    <property type="protein sequence ID" value="ADY02145.1"/>
    <property type="molecule type" value="Genomic_DNA"/>
</dbReference>
<keyword evidence="6 10" id="KW-0658">Purine biosynthesis</keyword>
<dbReference type="PANTHER" id="PTHR38147">
    <property type="entry name" value="5-FORMAMINOIMIDAZOLE-4-CARBOXAMIDE-1-(BETA)-D-RIBOFURANOSYL 5'-MONOPHOSPHATE SYNTHETASE-RELATED"/>
    <property type="match status" value="1"/>
</dbReference>
<dbReference type="KEGG" id="vmo:VMUT_1944"/>
<dbReference type="InterPro" id="IPR010672">
    <property type="entry name" value="IMP_biosynth_PurP_N"/>
</dbReference>
<dbReference type="eggNOG" id="arCOG04346">
    <property type="taxonomic scope" value="Archaea"/>
</dbReference>
<feature type="binding site" evidence="10">
    <location>
        <position position="214"/>
    </location>
    <ligand>
        <name>ATP</name>
        <dbReference type="ChEBI" id="CHEBI:30616"/>
    </ligand>
</feature>
<evidence type="ECO:0000256" key="2">
    <source>
        <dbReference type="ARBA" id="ARBA00001946"/>
    </source>
</evidence>
<dbReference type="Gene3D" id="3.30.1490.20">
    <property type="entry name" value="ATP-grasp fold, A domain"/>
    <property type="match status" value="1"/>
</dbReference>
<evidence type="ECO:0000256" key="8">
    <source>
        <dbReference type="ARBA" id="ARBA00022842"/>
    </source>
</evidence>
<evidence type="ECO:0000256" key="10">
    <source>
        <dbReference type="HAMAP-Rule" id="MF_01163"/>
    </source>
</evidence>
<name>F0QVX1_VULM7</name>
<dbReference type="InterPro" id="IPR016185">
    <property type="entry name" value="PreATP-grasp_dom_sf"/>
</dbReference>
<feature type="domain" description="ATP-grasp" evidence="11">
    <location>
        <begin position="123"/>
        <end position="318"/>
    </location>
</feature>
<dbReference type="PIRSF" id="PIRSF004602">
    <property type="entry name" value="ATPgrasp_PurP"/>
    <property type="match status" value="1"/>
</dbReference>
<evidence type="ECO:0000256" key="5">
    <source>
        <dbReference type="ARBA" id="ARBA00022741"/>
    </source>
</evidence>
<evidence type="ECO:0000256" key="1">
    <source>
        <dbReference type="ARBA" id="ARBA00001936"/>
    </source>
</evidence>
<dbReference type="Pfam" id="PF06973">
    <property type="entry name" value="DUF1297"/>
    <property type="match status" value="1"/>
</dbReference>
<keyword evidence="7 10" id="KW-0067">ATP-binding</keyword>
<dbReference type="Proteomes" id="UP000007485">
    <property type="component" value="Chromosome"/>
</dbReference>
<organism evidence="12 13">
    <name type="scientific">Vulcanisaeta moutnovskia (strain 768-28)</name>
    <dbReference type="NCBI Taxonomy" id="985053"/>
    <lineage>
        <taxon>Archaea</taxon>
        <taxon>Thermoproteota</taxon>
        <taxon>Thermoprotei</taxon>
        <taxon>Thermoproteales</taxon>
        <taxon>Thermoproteaceae</taxon>
        <taxon>Vulcanisaeta</taxon>
    </lineage>
</organism>
<comment type="catalytic activity">
    <reaction evidence="10">
        <text>5-amino-1-(5-phospho-beta-D-ribosyl)imidazole-4-carboxamide + formate + ATP = 5-formamido-1-(5-phospho-D-ribosyl)imidazole-4-carboxamide + ADP + phosphate</text>
        <dbReference type="Rhea" id="RHEA:24836"/>
        <dbReference type="ChEBI" id="CHEBI:15740"/>
        <dbReference type="ChEBI" id="CHEBI:30616"/>
        <dbReference type="ChEBI" id="CHEBI:43474"/>
        <dbReference type="ChEBI" id="CHEBI:58467"/>
        <dbReference type="ChEBI" id="CHEBI:58475"/>
        <dbReference type="ChEBI" id="CHEBI:456216"/>
        <dbReference type="EC" id="6.3.4.23"/>
    </reaction>
</comment>
<keyword evidence="9" id="KW-0464">Manganese</keyword>
<evidence type="ECO:0000259" key="11">
    <source>
        <dbReference type="PROSITE" id="PS50975"/>
    </source>
</evidence>
<feature type="binding site" evidence="10">
    <location>
        <position position="234"/>
    </location>
    <ligand>
        <name>5-amino-1-(5-phospho-beta-D-ribosyl)imidazole-4-carboxamide</name>
        <dbReference type="ChEBI" id="CHEBI:58475"/>
    </ligand>
</feature>
<dbReference type="STRING" id="985053.VMUT_1944"/>
<dbReference type="EC" id="6.3.4.23" evidence="10"/>
<keyword evidence="3 10" id="KW-0436">Ligase</keyword>
<sequence length="338" mass="38552">MSVNIESIIKDYDLDRVSIATVASHTALQILRGANKLGFYTITVAKPSTAWFYRHFGFINEVIEVDFSDFESVIDHLIERNTVFIPHGSYVEYIGWRRAISMPIPTFGNRYLIKWESDQKLKMKLLERAGIPIPKSFDDPSIVNKPVIVKLYGAKGGRGYFIARDRNELIRRLSSVKEDFIMQEYVIGVPAYYHYFTSRMHDRVEIMGMDIRYESNADGRVFGLEEPTFVVVGNLPMVLRESLLPTVQRYGEDFVKAVSELVPPGMIGPFSLESIIKDDMSIVVFEFSGRIVAGTNVYMGIGSPYSILYFDKPIDMGERIAIEIREAVNRDKLIDVLT</sequence>
<dbReference type="GO" id="GO:0006189">
    <property type="term" value="P:'de novo' IMP biosynthetic process"/>
    <property type="evidence" value="ECO:0007669"/>
    <property type="project" value="UniProtKB-UniRule"/>
</dbReference>
<evidence type="ECO:0000256" key="7">
    <source>
        <dbReference type="ARBA" id="ARBA00022840"/>
    </source>
</evidence>
<protein>
    <recommendedName>
        <fullName evidence="10">5-formaminoimidazole-4-carboxamide-1-(beta)-D-ribofuranosyl 5'-monophosphate synthetase</fullName>
        <ecNumber evidence="10">6.3.4.23</ecNumber>
    </recommendedName>
    <alternativeName>
        <fullName evidence="10">5-aminoimidazole-4-carboxamide-1-beta-D-ribofuranosyl 5'-monophosphate--formate ligase</fullName>
    </alternativeName>
</protein>
<dbReference type="HOGENOM" id="CLU_065084_0_0_2"/>
<evidence type="ECO:0000313" key="13">
    <source>
        <dbReference type="Proteomes" id="UP000007485"/>
    </source>
</evidence>
<dbReference type="Gene3D" id="3.30.470.20">
    <property type="entry name" value="ATP-grasp fold, B domain"/>
    <property type="match status" value="1"/>
</dbReference>
<dbReference type="AlphaFoldDB" id="F0QVX1"/>
<dbReference type="GO" id="GO:0016879">
    <property type="term" value="F:ligase activity, forming carbon-nitrogen bonds"/>
    <property type="evidence" value="ECO:0007669"/>
    <property type="project" value="UniProtKB-UniRule"/>
</dbReference>
<dbReference type="SUPFAM" id="SSF56059">
    <property type="entry name" value="Glutathione synthetase ATP-binding domain-like"/>
    <property type="match status" value="1"/>
</dbReference>
<reference evidence="12 13" key="1">
    <citation type="journal article" date="2011" name="J. Bacteriol.">
        <title>Complete genome sequence of 'Vulcanisaeta moutnovskia' strain 768-28, a novel member of the hyperthermophilic crenarchaeal genus vulcanisaeta.</title>
        <authorList>
            <person name="Gumerov V.M."/>
            <person name="Mardanov A.V."/>
            <person name="Beletsky A.V."/>
            <person name="Prokofeva M.I."/>
            <person name="Bonch-Osmolovskaya E.A."/>
            <person name="Ravin N.V."/>
            <person name="Skryabin K.G."/>
        </authorList>
    </citation>
    <scope>NUCLEOTIDE SEQUENCE [LARGE SCALE GENOMIC DNA]</scope>
    <source>
        <strain evidence="12 13">768-28</strain>
    </source>
</reference>
<dbReference type="InterPro" id="IPR023656">
    <property type="entry name" value="IMP_biosynth_PurP"/>
</dbReference>
<feature type="binding site" evidence="10">
    <location>
        <position position="25"/>
    </location>
    <ligand>
        <name>5-amino-1-(5-phospho-beta-D-ribosyl)imidazole-4-carboxamide</name>
        <dbReference type="ChEBI" id="CHEBI:58475"/>
    </ligand>
</feature>
<dbReference type="Pfam" id="PF06849">
    <property type="entry name" value="DUF1246"/>
    <property type="match status" value="1"/>
</dbReference>
<keyword evidence="8" id="KW-0460">Magnesium</keyword>
<keyword evidence="13" id="KW-1185">Reference proteome</keyword>
<comment type="pathway">
    <text evidence="10">Purine metabolism; IMP biosynthesis via de novo pathway; 5-formamido-1-(5-phospho-D-ribosyl)imidazole-4-carboxamide from 5-amino-1-(5-phospho-D-ribosyl)imidazole-4-carboxamide (formate route): step 1/1.</text>
</comment>
<dbReference type="GO" id="GO:0000287">
    <property type="term" value="F:magnesium ion binding"/>
    <property type="evidence" value="ECO:0007669"/>
    <property type="project" value="InterPro"/>
</dbReference>
<evidence type="ECO:0000256" key="6">
    <source>
        <dbReference type="ARBA" id="ARBA00022755"/>
    </source>
</evidence>
<dbReference type="SUPFAM" id="SSF52440">
    <property type="entry name" value="PreATP-grasp domain"/>
    <property type="match status" value="1"/>
</dbReference>
<dbReference type="HAMAP" id="MF_01163">
    <property type="entry name" value="IMP_biosynth_PurP"/>
    <property type="match status" value="1"/>
</dbReference>
<gene>
    <name evidence="10" type="primary">purP</name>
    <name evidence="12" type="ordered locus">VMUT_1944</name>
</gene>
<dbReference type="PANTHER" id="PTHR38147:SF2">
    <property type="entry name" value="5-FORMAMINOIMIDAZOLE-4-CARBOXAMIDE-1-(BETA)-D-RIBOFURANOSYL 5'-MONOPHOSPHATE SYNTHETASE"/>
    <property type="match status" value="1"/>
</dbReference>
<proteinExistence type="inferred from homology"/>
<dbReference type="InterPro" id="IPR013815">
    <property type="entry name" value="ATP_grasp_subdomain_1"/>
</dbReference>
<evidence type="ECO:0000256" key="3">
    <source>
        <dbReference type="ARBA" id="ARBA00022598"/>
    </source>
</evidence>
<accession>F0QVX1</accession>
<comment type="cofactor">
    <cofactor evidence="1">
        <name>Mn(2+)</name>
        <dbReference type="ChEBI" id="CHEBI:29035"/>
    </cofactor>
</comment>
<evidence type="ECO:0000313" key="12">
    <source>
        <dbReference type="EMBL" id="ADY02145.1"/>
    </source>
</evidence>
<dbReference type="InterPro" id="IPR009720">
    <property type="entry name" value="IMP_biosynth_PurP_C"/>
</dbReference>
<dbReference type="PROSITE" id="PS50975">
    <property type="entry name" value="ATP_GRASP"/>
    <property type="match status" value="1"/>
</dbReference>
<keyword evidence="5 10" id="KW-0547">Nucleotide-binding</keyword>
<comment type="function">
    <text evidence="10">Catalyzes the ATP- and formate-dependent formylation of 5-aminoimidazole-4-carboxamide-1-beta-d-ribofuranosyl 5'-monophosphate (AICAR) to 5-formaminoimidazole-4-carboxamide-1-beta-d-ribofuranosyl 5'-monophosphate (FAICAR) in the absence of folates.</text>
</comment>
<dbReference type="InterPro" id="IPR011761">
    <property type="entry name" value="ATP-grasp"/>
</dbReference>
<feature type="binding site" evidence="10">
    <location>
        <position position="89"/>
    </location>
    <ligand>
        <name>5-amino-1-(5-phospho-beta-D-ribosyl)imidazole-4-carboxamide</name>
        <dbReference type="ChEBI" id="CHEBI:58475"/>
    </ligand>
</feature>
<comment type="similarity">
    <text evidence="10">Belongs to the phosphohexose mutase family.</text>
</comment>
<keyword evidence="4" id="KW-0479">Metal-binding</keyword>